<dbReference type="Proteomes" id="UP000283817">
    <property type="component" value="Unassembled WGS sequence"/>
</dbReference>
<proteinExistence type="predicted"/>
<gene>
    <name evidence="1" type="ORF">EHI47_08010</name>
</gene>
<dbReference type="EMBL" id="SBHX01000018">
    <property type="protein sequence ID" value="RWX33945.1"/>
    <property type="molecule type" value="Genomic_DNA"/>
</dbReference>
<organism evidence="1 2">
    <name type="scientific">Rhizobium leguminosarum</name>
    <dbReference type="NCBI Taxonomy" id="384"/>
    <lineage>
        <taxon>Bacteria</taxon>
        <taxon>Pseudomonadati</taxon>
        <taxon>Pseudomonadota</taxon>
        <taxon>Alphaproteobacteria</taxon>
        <taxon>Hyphomicrobiales</taxon>
        <taxon>Rhizobiaceae</taxon>
        <taxon>Rhizobium/Agrobacterium group</taxon>
        <taxon>Rhizobium</taxon>
    </lineage>
</organism>
<sequence length="65" mass="7057">MLSGKDGYRIRRPPWFIGTRIMAANRRDREFALLEGALLVGAAMRDFGVATGIFAGQDLSGSDIA</sequence>
<reference evidence="1 2" key="1">
    <citation type="submission" date="2019-01" db="EMBL/GenBank/DDBJ databases">
        <title>RHIZO-ID as a novel technology for direct rhizobia identification.</title>
        <authorList>
            <person name="De Meyer S.E."/>
        </authorList>
    </citation>
    <scope>NUCLEOTIDE SEQUENCE [LARGE SCALE GENOMIC DNA]</scope>
    <source>
        <strain evidence="1 2">WSM448</strain>
    </source>
</reference>
<dbReference type="RefSeq" id="WP_128404055.1">
    <property type="nucleotide sequence ID" value="NZ_SBHW01000071.1"/>
</dbReference>
<accession>A0A444I6K8</accession>
<dbReference type="AlphaFoldDB" id="A0A444I6K8"/>
<evidence type="ECO:0000313" key="2">
    <source>
        <dbReference type="Proteomes" id="UP000283817"/>
    </source>
</evidence>
<evidence type="ECO:0000313" key="1">
    <source>
        <dbReference type="EMBL" id="RWX33945.1"/>
    </source>
</evidence>
<comment type="caution">
    <text evidence="1">The sequence shown here is derived from an EMBL/GenBank/DDBJ whole genome shotgun (WGS) entry which is preliminary data.</text>
</comment>
<name>A0A444I6K8_RHILE</name>
<protein>
    <submittedName>
        <fullName evidence="1">Uncharacterized protein</fullName>
    </submittedName>
</protein>